<accession>A0A1B0AR33</accession>
<evidence type="ECO:0000313" key="2">
    <source>
        <dbReference type="Proteomes" id="UP000092460"/>
    </source>
</evidence>
<reference evidence="1" key="2">
    <citation type="submission" date="2020-05" db="UniProtKB">
        <authorList>
            <consortium name="EnsemblMetazoa"/>
        </authorList>
    </citation>
    <scope>IDENTIFICATION</scope>
    <source>
        <strain evidence="1">IAEA</strain>
    </source>
</reference>
<keyword evidence="2" id="KW-1185">Reference proteome</keyword>
<name>A0A1B0AR33_9MUSC</name>
<reference evidence="2" key="1">
    <citation type="submission" date="2015-01" db="EMBL/GenBank/DDBJ databases">
        <authorList>
            <person name="Aksoy S."/>
            <person name="Warren W."/>
            <person name="Wilson R.K."/>
        </authorList>
    </citation>
    <scope>NUCLEOTIDE SEQUENCE [LARGE SCALE GENOMIC DNA]</scope>
    <source>
        <strain evidence="2">IAEA</strain>
    </source>
</reference>
<organism evidence="1 2">
    <name type="scientific">Glossina palpalis gambiensis</name>
    <dbReference type="NCBI Taxonomy" id="67801"/>
    <lineage>
        <taxon>Eukaryota</taxon>
        <taxon>Metazoa</taxon>
        <taxon>Ecdysozoa</taxon>
        <taxon>Arthropoda</taxon>
        <taxon>Hexapoda</taxon>
        <taxon>Insecta</taxon>
        <taxon>Pterygota</taxon>
        <taxon>Neoptera</taxon>
        <taxon>Endopterygota</taxon>
        <taxon>Diptera</taxon>
        <taxon>Brachycera</taxon>
        <taxon>Muscomorpha</taxon>
        <taxon>Hippoboscoidea</taxon>
        <taxon>Glossinidae</taxon>
        <taxon>Glossina</taxon>
    </lineage>
</organism>
<evidence type="ECO:0000313" key="1">
    <source>
        <dbReference type="EnsemblMetazoa" id="GPPI005460-PA"/>
    </source>
</evidence>
<dbReference type="Proteomes" id="UP000092460">
    <property type="component" value="Unassembled WGS sequence"/>
</dbReference>
<dbReference type="AlphaFoldDB" id="A0A1B0AR33"/>
<sequence length="109" mass="12709">MNKIFNKMKKSYSRRAIRYDTIYDHARDPSLRLAAFLISLIIRVRLATVTYIRIAQPGFVYECQLQISIEDMLIVVMCKTVKTISMDSAADDSDNYEIKQSLFVKRNVH</sequence>
<dbReference type="EMBL" id="JXJN01002218">
    <property type="status" value="NOT_ANNOTATED_CDS"/>
    <property type="molecule type" value="Genomic_DNA"/>
</dbReference>
<proteinExistence type="predicted"/>
<dbReference type="EnsemblMetazoa" id="GPPI005460-RA">
    <property type="protein sequence ID" value="GPPI005460-PA"/>
    <property type="gene ID" value="GPPI005460"/>
</dbReference>
<dbReference type="VEuPathDB" id="VectorBase:GPPI005460"/>
<protein>
    <submittedName>
        <fullName evidence="1">Uncharacterized protein</fullName>
    </submittedName>
</protein>